<feature type="region of interest" description="Disordered" evidence="1">
    <location>
        <begin position="144"/>
        <end position="213"/>
    </location>
</feature>
<reference evidence="2 3" key="1">
    <citation type="journal article" date="2019" name="Commun. Biol.">
        <title>The bagworm genome reveals a unique fibroin gene that provides high tensile strength.</title>
        <authorList>
            <person name="Kono N."/>
            <person name="Nakamura H."/>
            <person name="Ohtoshi R."/>
            <person name="Tomita M."/>
            <person name="Numata K."/>
            <person name="Arakawa K."/>
        </authorList>
    </citation>
    <scope>NUCLEOTIDE SEQUENCE [LARGE SCALE GENOMIC DNA]</scope>
</reference>
<organism evidence="2 3">
    <name type="scientific">Eumeta variegata</name>
    <name type="common">Bagworm moth</name>
    <name type="synonym">Eumeta japonica</name>
    <dbReference type="NCBI Taxonomy" id="151549"/>
    <lineage>
        <taxon>Eukaryota</taxon>
        <taxon>Metazoa</taxon>
        <taxon>Ecdysozoa</taxon>
        <taxon>Arthropoda</taxon>
        <taxon>Hexapoda</taxon>
        <taxon>Insecta</taxon>
        <taxon>Pterygota</taxon>
        <taxon>Neoptera</taxon>
        <taxon>Endopterygota</taxon>
        <taxon>Lepidoptera</taxon>
        <taxon>Glossata</taxon>
        <taxon>Ditrysia</taxon>
        <taxon>Tineoidea</taxon>
        <taxon>Psychidae</taxon>
        <taxon>Oiketicinae</taxon>
        <taxon>Eumeta</taxon>
    </lineage>
</organism>
<evidence type="ECO:0000256" key="1">
    <source>
        <dbReference type="SAM" id="MobiDB-lite"/>
    </source>
</evidence>
<feature type="compositionally biased region" description="Basic and acidic residues" evidence="1">
    <location>
        <begin position="160"/>
        <end position="174"/>
    </location>
</feature>
<feature type="region of interest" description="Disordered" evidence="1">
    <location>
        <begin position="1"/>
        <end position="96"/>
    </location>
</feature>
<proteinExistence type="predicted"/>
<gene>
    <name evidence="2" type="ORF">EVAR_51540_1</name>
</gene>
<comment type="caution">
    <text evidence="2">The sequence shown here is derived from an EMBL/GenBank/DDBJ whole genome shotgun (WGS) entry which is preliminary data.</text>
</comment>
<evidence type="ECO:0000313" key="3">
    <source>
        <dbReference type="Proteomes" id="UP000299102"/>
    </source>
</evidence>
<protein>
    <submittedName>
        <fullName evidence="2">Uncharacterized protein</fullName>
    </submittedName>
</protein>
<evidence type="ECO:0000313" key="2">
    <source>
        <dbReference type="EMBL" id="GBP60977.1"/>
    </source>
</evidence>
<name>A0A4C1XFE3_EUMVA</name>
<dbReference type="EMBL" id="BGZK01000800">
    <property type="protein sequence ID" value="GBP60977.1"/>
    <property type="molecule type" value="Genomic_DNA"/>
</dbReference>
<keyword evidence="3" id="KW-1185">Reference proteome</keyword>
<dbReference type="AlphaFoldDB" id="A0A4C1XFE3"/>
<dbReference type="Proteomes" id="UP000299102">
    <property type="component" value="Unassembled WGS sequence"/>
</dbReference>
<accession>A0A4C1XFE3</accession>
<sequence>MPTPAAGAAAHLNKTDSVGAGGGRRGEARHVAADTIIPSRPAPRPANPSLAAVGRPRSRRGLMSGRAAPLARAPRRGDIGNRSTPQPPARPRRRRVARRLAGWDNSISLQRGRSCTFIRSASRLRSRFRPKPIEVLSKFTVENDTRPSFAPHQNKQSHGARREPERRSAHEACRRQARSASRERRRGRGPTRDISPPPPDRRRFRARLAYSFR</sequence>